<protein>
    <submittedName>
        <fullName evidence="2">ABC transporter substrate-binding protein</fullName>
    </submittedName>
</protein>
<dbReference type="PANTHER" id="PTHR38834:SF3">
    <property type="entry name" value="SOLUTE-BINDING PROTEIN FAMILY 3_N-TERMINAL DOMAIN-CONTAINING PROTEIN"/>
    <property type="match status" value="1"/>
</dbReference>
<comment type="caution">
    <text evidence="2">The sequence shown here is derived from an EMBL/GenBank/DDBJ whole genome shotgun (WGS) entry which is preliminary data.</text>
</comment>
<sequence length="239" mass="27250">MPGIRYLVLFCLWPAYTQASGLLLTTEDSPPAQMMREGVLAGRSVDKVREIMRRTGTQYDMQLLPWARAYELALRPGAQACVFSTTRNVQREGQFKWVGPLTKSDWVLFGQAGRDYGIKSLADVRRYVVGTYNADVRDAWLKERGFRVDTAPQDEMNPRKLMAGRIDLWANDADVGRILLQNQGLETEIRPVYTFHSLGLYLACNPAVPDGLISRLQIAYDEMARDGFNRRIDAEYDKY</sequence>
<accession>A0ABT8B9R7</accession>
<evidence type="ECO:0000313" key="3">
    <source>
        <dbReference type="Proteomes" id="UP001180081"/>
    </source>
</evidence>
<feature type="chain" id="PRO_5047531897" evidence="1">
    <location>
        <begin position="20"/>
        <end position="239"/>
    </location>
</feature>
<evidence type="ECO:0000313" key="2">
    <source>
        <dbReference type="EMBL" id="MDN3578987.1"/>
    </source>
</evidence>
<feature type="signal peptide" evidence="1">
    <location>
        <begin position="1"/>
        <end position="19"/>
    </location>
</feature>
<dbReference type="Proteomes" id="UP001180081">
    <property type="component" value="Unassembled WGS sequence"/>
</dbReference>
<keyword evidence="3" id="KW-1185">Reference proteome</keyword>
<gene>
    <name evidence="2" type="ORF">QWZ03_19650</name>
</gene>
<dbReference type="Gene3D" id="3.40.190.10">
    <property type="entry name" value="Periplasmic binding protein-like II"/>
    <property type="match status" value="2"/>
</dbReference>
<proteinExistence type="predicted"/>
<keyword evidence="1" id="KW-0732">Signal</keyword>
<reference evidence="2" key="2">
    <citation type="submission" date="2023-06" db="EMBL/GenBank/DDBJ databases">
        <authorList>
            <person name="Lucena T."/>
            <person name="Sun Q."/>
        </authorList>
    </citation>
    <scope>NUCLEOTIDE SEQUENCE</scope>
    <source>
        <strain evidence="2">CECT 7703</strain>
    </source>
</reference>
<dbReference type="PANTHER" id="PTHR38834">
    <property type="entry name" value="PERIPLASMIC SUBSTRATE BINDING PROTEIN FAMILY 3"/>
    <property type="match status" value="1"/>
</dbReference>
<dbReference type="RefSeq" id="WP_290334316.1">
    <property type="nucleotide sequence ID" value="NZ_JAUFPU010000019.1"/>
</dbReference>
<evidence type="ECO:0000256" key="1">
    <source>
        <dbReference type="SAM" id="SignalP"/>
    </source>
</evidence>
<dbReference type="EMBL" id="JAUFPU010000019">
    <property type="protein sequence ID" value="MDN3578987.1"/>
    <property type="molecule type" value="Genomic_DNA"/>
</dbReference>
<name>A0ABT8B9R7_9NEIS</name>
<dbReference type="SUPFAM" id="SSF53850">
    <property type="entry name" value="Periplasmic binding protein-like II"/>
    <property type="match status" value="1"/>
</dbReference>
<reference evidence="2" key="1">
    <citation type="journal article" date="2014" name="Int. J. Syst. Evol. Microbiol.">
        <title>Complete genome of a new Firmicutes species belonging to the dominant human colonic microbiota ('Ruminococcus bicirculans') reveals two chromosomes and a selective capacity to utilize plant glucans.</title>
        <authorList>
            <consortium name="NISC Comparative Sequencing Program"/>
            <person name="Wegmann U."/>
            <person name="Louis P."/>
            <person name="Goesmann A."/>
            <person name="Henrissat B."/>
            <person name="Duncan S.H."/>
            <person name="Flint H.J."/>
        </authorList>
    </citation>
    <scope>NUCLEOTIDE SEQUENCE</scope>
    <source>
        <strain evidence="2">CECT 7703</strain>
    </source>
</reference>
<organism evidence="2 3">
    <name type="scientific">Chitinimonas viridis</name>
    <dbReference type="NCBI Taxonomy" id="664880"/>
    <lineage>
        <taxon>Bacteria</taxon>
        <taxon>Pseudomonadati</taxon>
        <taxon>Pseudomonadota</taxon>
        <taxon>Betaproteobacteria</taxon>
        <taxon>Neisseriales</taxon>
        <taxon>Chitinibacteraceae</taxon>
        <taxon>Chitinimonas</taxon>
    </lineage>
</organism>